<dbReference type="GO" id="GO:0044718">
    <property type="term" value="P:siderophore transmembrane transport"/>
    <property type="evidence" value="ECO:0007669"/>
    <property type="project" value="TreeGrafter"/>
</dbReference>
<reference evidence="15 16" key="1">
    <citation type="submission" date="2017-03" db="EMBL/GenBank/DDBJ databases">
        <title>Genomic and clinical evidence uncovers the enterohepatic species Helicobacter valdiviensis as a potential human intestinal pathogen.</title>
        <authorList>
            <person name="Fresia P."/>
            <person name="Jara R."/>
            <person name="Sierra R."/>
            <person name="Ferres I."/>
            <person name="Greif G."/>
            <person name="Iraola G."/>
            <person name="Collado L."/>
        </authorList>
    </citation>
    <scope>NUCLEOTIDE SEQUENCE [LARGE SCALE GENOMIC DNA]</scope>
    <source>
        <strain evidence="15 16">WBE14</strain>
    </source>
</reference>
<feature type="domain" description="TonB-dependent receptor-like beta-barrel" evidence="13">
    <location>
        <begin position="223"/>
        <end position="655"/>
    </location>
</feature>
<sequence length="695" mass="76742">MKIYLGGALALALLYSSSLNAVETYSLDTSVVSATGFEQDVKDAPASISVITKEELQSRPIRDIADAIKDVPGVDVSVSKLGTYSFNIRGFGSDYVLVLVDGKRQNATRGFQGNGFGEATNAYLPPVSMIERIEVIKGPASTLYGGDAVGGVINIITKKNPDTFMGSISLDTQAQQHFNKYGHSRGVSGYIAFPLVKDTLSLSLRGSLKQREKSNLKWPTQTDKNNPNTIYASHSPGAFDMGNIGARLNWTLDSQNNIYLDAEHFTQKTAVNSTSSKAVSSHKKFNKNGLILNHDGYYGFGSVNTYLQANLITEDGSKSTDYTTGVTTQGAKIKSEVYIAESKAVIPIDLQKYGSVSLSSGIQYMHENFITFADTAGALKGKDQDQNTIAPYVEAEYYITDDLILTGGIRYTKSDLFSGEVIPRGYLVYHLTDLITLKGGVAKGYKTPEAKVLTSGEYSEGYYGNPNLKPETSTNYEIGAIFEIPQYGNFSLTAFQTDFKDELSSDSYELNDKLPNGITCSVVDGCYYEVNRGKNQAKGIEFATQTRVWNGFSANASYTYMEKHYKSGETRNVFGGTRVENMPRHTAIIKLNYTQGKFSSFLKATGRYDTLAKSKGGGNRAIPGLNKYDNFYIFDLGFSYKMTKNSQVNFVINNLLDKDFFVPYGYENKGKIAYANRYQDYTEGRSFWLNYKLDF</sequence>
<dbReference type="PROSITE" id="PS01156">
    <property type="entry name" value="TONB_DEPENDENT_REC_2"/>
    <property type="match status" value="1"/>
</dbReference>
<evidence type="ECO:0000256" key="5">
    <source>
        <dbReference type="ARBA" id="ARBA00022729"/>
    </source>
</evidence>
<dbReference type="InterPro" id="IPR012910">
    <property type="entry name" value="Plug_dom"/>
</dbReference>
<dbReference type="InterPro" id="IPR036942">
    <property type="entry name" value="Beta-barrel_TonB_sf"/>
</dbReference>
<keyword evidence="7 11" id="KW-0798">TonB box</keyword>
<evidence type="ECO:0000256" key="7">
    <source>
        <dbReference type="ARBA" id="ARBA00023077"/>
    </source>
</evidence>
<keyword evidence="15" id="KW-0675">Receptor</keyword>
<feature type="domain" description="TonB-dependent receptor plug" evidence="14">
    <location>
        <begin position="41"/>
        <end position="152"/>
    </location>
</feature>
<comment type="subcellular location">
    <subcellularLocation>
        <location evidence="1 10">Cell outer membrane</location>
        <topology evidence="1 10">Multi-pass membrane protein</topology>
    </subcellularLocation>
</comment>
<evidence type="ECO:0000256" key="2">
    <source>
        <dbReference type="ARBA" id="ARBA00022448"/>
    </source>
</evidence>
<evidence type="ECO:0000256" key="11">
    <source>
        <dbReference type="RuleBase" id="RU003357"/>
    </source>
</evidence>
<keyword evidence="9 10" id="KW-0998">Cell outer membrane</keyword>
<dbReference type="InterPro" id="IPR010917">
    <property type="entry name" value="TonB_rcpt_CS"/>
</dbReference>
<keyword evidence="6" id="KW-0406">Ion transport</keyword>
<evidence type="ECO:0000256" key="1">
    <source>
        <dbReference type="ARBA" id="ARBA00004571"/>
    </source>
</evidence>
<evidence type="ECO:0000256" key="6">
    <source>
        <dbReference type="ARBA" id="ARBA00023065"/>
    </source>
</evidence>
<keyword evidence="2 10" id="KW-0813">Transport</keyword>
<dbReference type="OrthoDB" id="5389752at2"/>
<dbReference type="Pfam" id="PF00593">
    <property type="entry name" value="TonB_dep_Rec_b-barrel"/>
    <property type="match status" value="1"/>
</dbReference>
<dbReference type="InterPro" id="IPR039426">
    <property type="entry name" value="TonB-dep_rcpt-like"/>
</dbReference>
<protein>
    <submittedName>
        <fullName evidence="15">TonB-dependent receptor</fullName>
    </submittedName>
</protein>
<evidence type="ECO:0000256" key="9">
    <source>
        <dbReference type="ARBA" id="ARBA00023237"/>
    </source>
</evidence>
<evidence type="ECO:0000313" key="15">
    <source>
        <dbReference type="EMBL" id="PZT47779.1"/>
    </source>
</evidence>
<dbReference type="Gene3D" id="2.40.170.20">
    <property type="entry name" value="TonB-dependent receptor, beta-barrel domain"/>
    <property type="match status" value="1"/>
</dbReference>
<dbReference type="Proteomes" id="UP000249746">
    <property type="component" value="Unassembled WGS sequence"/>
</dbReference>
<dbReference type="EMBL" id="NBIU01000021">
    <property type="protein sequence ID" value="PZT47779.1"/>
    <property type="molecule type" value="Genomic_DNA"/>
</dbReference>
<comment type="caution">
    <text evidence="15">The sequence shown here is derived from an EMBL/GenBank/DDBJ whole genome shotgun (WGS) entry which is preliminary data.</text>
</comment>
<dbReference type="AlphaFoldDB" id="A0A2W6MV31"/>
<evidence type="ECO:0000256" key="3">
    <source>
        <dbReference type="ARBA" id="ARBA00022452"/>
    </source>
</evidence>
<dbReference type="PROSITE" id="PS52016">
    <property type="entry name" value="TONB_DEPENDENT_REC_3"/>
    <property type="match status" value="1"/>
</dbReference>
<dbReference type="GO" id="GO:0015344">
    <property type="term" value="F:siderophore uptake transmembrane transporter activity"/>
    <property type="evidence" value="ECO:0007669"/>
    <property type="project" value="TreeGrafter"/>
</dbReference>
<dbReference type="Gene3D" id="2.170.130.10">
    <property type="entry name" value="TonB-dependent receptor, plug domain"/>
    <property type="match status" value="1"/>
</dbReference>
<keyword evidence="4 10" id="KW-0812">Transmembrane</keyword>
<dbReference type="SUPFAM" id="SSF56935">
    <property type="entry name" value="Porins"/>
    <property type="match status" value="1"/>
</dbReference>
<comment type="similarity">
    <text evidence="10 11">Belongs to the TonB-dependent receptor family.</text>
</comment>
<dbReference type="InterPro" id="IPR037066">
    <property type="entry name" value="Plug_dom_sf"/>
</dbReference>
<dbReference type="Pfam" id="PF07715">
    <property type="entry name" value="Plug"/>
    <property type="match status" value="1"/>
</dbReference>
<keyword evidence="16" id="KW-1185">Reference proteome</keyword>
<gene>
    <name evidence="15" type="ORF">B6S12_07165</name>
</gene>
<evidence type="ECO:0000256" key="12">
    <source>
        <dbReference type="SAM" id="SignalP"/>
    </source>
</evidence>
<evidence type="ECO:0000313" key="16">
    <source>
        <dbReference type="Proteomes" id="UP000249746"/>
    </source>
</evidence>
<feature type="signal peptide" evidence="12">
    <location>
        <begin position="1"/>
        <end position="21"/>
    </location>
</feature>
<organism evidence="15 16">
    <name type="scientific">Helicobacter valdiviensis</name>
    <dbReference type="NCBI Taxonomy" id="1458358"/>
    <lineage>
        <taxon>Bacteria</taxon>
        <taxon>Pseudomonadati</taxon>
        <taxon>Campylobacterota</taxon>
        <taxon>Epsilonproteobacteria</taxon>
        <taxon>Campylobacterales</taxon>
        <taxon>Helicobacteraceae</taxon>
        <taxon>Helicobacter</taxon>
    </lineage>
</organism>
<evidence type="ECO:0000259" key="13">
    <source>
        <dbReference type="Pfam" id="PF00593"/>
    </source>
</evidence>
<accession>A0A2W6MV31</accession>
<dbReference type="InterPro" id="IPR000531">
    <property type="entry name" value="Beta-barrel_TonB"/>
</dbReference>
<dbReference type="CDD" id="cd01347">
    <property type="entry name" value="ligand_gated_channel"/>
    <property type="match status" value="1"/>
</dbReference>
<dbReference type="GO" id="GO:0009279">
    <property type="term" value="C:cell outer membrane"/>
    <property type="evidence" value="ECO:0007669"/>
    <property type="project" value="UniProtKB-SubCell"/>
</dbReference>
<dbReference type="PANTHER" id="PTHR30069">
    <property type="entry name" value="TONB-DEPENDENT OUTER MEMBRANE RECEPTOR"/>
    <property type="match status" value="1"/>
</dbReference>
<keyword evidence="5 12" id="KW-0732">Signal</keyword>
<evidence type="ECO:0000259" key="14">
    <source>
        <dbReference type="Pfam" id="PF07715"/>
    </source>
</evidence>
<keyword evidence="3 10" id="KW-1134">Transmembrane beta strand</keyword>
<name>A0A2W6MV31_9HELI</name>
<evidence type="ECO:0000256" key="8">
    <source>
        <dbReference type="ARBA" id="ARBA00023136"/>
    </source>
</evidence>
<dbReference type="PANTHER" id="PTHR30069:SF53">
    <property type="entry name" value="COLICIN I RECEPTOR-RELATED"/>
    <property type="match status" value="1"/>
</dbReference>
<proteinExistence type="inferred from homology"/>
<dbReference type="RefSeq" id="WP_111230125.1">
    <property type="nucleotide sequence ID" value="NZ_NBIU01000021.1"/>
</dbReference>
<feature type="chain" id="PRO_5015865885" evidence="12">
    <location>
        <begin position="22"/>
        <end position="695"/>
    </location>
</feature>
<evidence type="ECO:0000256" key="4">
    <source>
        <dbReference type="ARBA" id="ARBA00022692"/>
    </source>
</evidence>
<keyword evidence="8 10" id="KW-0472">Membrane</keyword>
<evidence type="ECO:0000256" key="10">
    <source>
        <dbReference type="PROSITE-ProRule" id="PRU01360"/>
    </source>
</evidence>